<proteinExistence type="predicted"/>
<feature type="region of interest" description="Disordered" evidence="1">
    <location>
        <begin position="20"/>
        <end position="82"/>
    </location>
</feature>
<evidence type="ECO:0000313" key="3">
    <source>
        <dbReference type="EMBL" id="TWR26594.1"/>
    </source>
</evidence>
<evidence type="ECO:0000256" key="2">
    <source>
        <dbReference type="SAM" id="SignalP"/>
    </source>
</evidence>
<feature type="signal peptide" evidence="2">
    <location>
        <begin position="1"/>
        <end position="22"/>
    </location>
</feature>
<evidence type="ECO:0000256" key="1">
    <source>
        <dbReference type="SAM" id="MobiDB-lite"/>
    </source>
</evidence>
<accession>A0A563U5G1</accession>
<dbReference type="RefSeq" id="WP_146269599.1">
    <property type="nucleotide sequence ID" value="NZ_VOEI01000002.1"/>
</dbReference>
<keyword evidence="4" id="KW-1185">Reference proteome</keyword>
<evidence type="ECO:0008006" key="5">
    <source>
        <dbReference type="Google" id="ProtNLM"/>
    </source>
</evidence>
<comment type="caution">
    <text evidence="3">The sequence shown here is derived from an EMBL/GenBank/DDBJ whole genome shotgun (WGS) entry which is preliminary data.</text>
</comment>
<dbReference type="PROSITE" id="PS51257">
    <property type="entry name" value="PROKAR_LIPOPROTEIN"/>
    <property type="match status" value="1"/>
</dbReference>
<dbReference type="EMBL" id="VOEI01000002">
    <property type="protein sequence ID" value="TWR26594.1"/>
    <property type="molecule type" value="Genomic_DNA"/>
</dbReference>
<organism evidence="3 4">
    <name type="scientific">Mucilaginibacter achroorhodeus</name>
    <dbReference type="NCBI Taxonomy" id="2599294"/>
    <lineage>
        <taxon>Bacteria</taxon>
        <taxon>Pseudomonadati</taxon>
        <taxon>Bacteroidota</taxon>
        <taxon>Sphingobacteriia</taxon>
        <taxon>Sphingobacteriales</taxon>
        <taxon>Sphingobacteriaceae</taxon>
        <taxon>Mucilaginibacter</taxon>
    </lineage>
</organism>
<name>A0A563U5G1_9SPHI</name>
<keyword evidence="2" id="KW-0732">Signal</keyword>
<dbReference type="Proteomes" id="UP000318010">
    <property type="component" value="Unassembled WGS sequence"/>
</dbReference>
<sequence length="82" mass="8804">MRYTYIALTFLLALTACSSATKKENADTTSDTLKSKTEITDSAKVQERKDTTTKDGTKTADSTVVKRDSVIKPLGKSGKKGG</sequence>
<evidence type="ECO:0000313" key="4">
    <source>
        <dbReference type="Proteomes" id="UP000318010"/>
    </source>
</evidence>
<gene>
    <name evidence="3" type="ORF">FPZ42_06000</name>
</gene>
<protein>
    <recommendedName>
        <fullName evidence="5">Lipoprotein</fullName>
    </recommendedName>
</protein>
<feature type="compositionally biased region" description="Basic and acidic residues" evidence="1">
    <location>
        <begin position="33"/>
        <end position="70"/>
    </location>
</feature>
<reference evidence="3 4" key="1">
    <citation type="submission" date="2019-07" db="EMBL/GenBank/DDBJ databases">
        <authorList>
            <person name="Kim J."/>
        </authorList>
    </citation>
    <scope>NUCLEOTIDE SEQUENCE [LARGE SCALE GENOMIC DNA]</scope>
    <source>
        <strain evidence="3 4">MJ1a</strain>
    </source>
</reference>
<dbReference type="AlphaFoldDB" id="A0A563U5G1"/>
<feature type="chain" id="PRO_5021781232" description="Lipoprotein" evidence="2">
    <location>
        <begin position="23"/>
        <end position="82"/>
    </location>
</feature>